<name>A0A699L6N9_TANCI</name>
<dbReference type="AlphaFoldDB" id="A0A699L6N9"/>
<evidence type="ECO:0000259" key="1">
    <source>
        <dbReference type="Pfam" id="PF25597"/>
    </source>
</evidence>
<feature type="domain" description="Retroviral polymerase SH3-like" evidence="1">
    <location>
        <begin position="45"/>
        <end position="105"/>
    </location>
</feature>
<organism evidence="2">
    <name type="scientific">Tanacetum cinerariifolium</name>
    <name type="common">Dalmatian daisy</name>
    <name type="synonym">Chrysanthemum cinerariifolium</name>
    <dbReference type="NCBI Taxonomy" id="118510"/>
    <lineage>
        <taxon>Eukaryota</taxon>
        <taxon>Viridiplantae</taxon>
        <taxon>Streptophyta</taxon>
        <taxon>Embryophyta</taxon>
        <taxon>Tracheophyta</taxon>
        <taxon>Spermatophyta</taxon>
        <taxon>Magnoliopsida</taxon>
        <taxon>eudicotyledons</taxon>
        <taxon>Gunneridae</taxon>
        <taxon>Pentapetalae</taxon>
        <taxon>asterids</taxon>
        <taxon>campanulids</taxon>
        <taxon>Asterales</taxon>
        <taxon>Asteraceae</taxon>
        <taxon>Asteroideae</taxon>
        <taxon>Anthemideae</taxon>
        <taxon>Anthemidinae</taxon>
        <taxon>Tanacetum</taxon>
    </lineage>
</organism>
<dbReference type="PANTHER" id="PTHR42648:SF31">
    <property type="entry name" value="RNA-DIRECTED DNA POLYMERASE"/>
    <property type="match status" value="1"/>
</dbReference>
<gene>
    <name evidence="2" type="ORF">Tci_691556</name>
</gene>
<reference evidence="2" key="1">
    <citation type="journal article" date="2019" name="Sci. Rep.">
        <title>Draft genome of Tanacetum cinerariifolium, the natural source of mosquito coil.</title>
        <authorList>
            <person name="Yamashiro T."/>
            <person name="Shiraishi A."/>
            <person name="Satake H."/>
            <person name="Nakayama K."/>
        </authorList>
    </citation>
    <scope>NUCLEOTIDE SEQUENCE</scope>
</reference>
<accession>A0A699L6N9</accession>
<dbReference type="EMBL" id="BKCJ010572920">
    <property type="protein sequence ID" value="GFB19585.1"/>
    <property type="molecule type" value="Genomic_DNA"/>
</dbReference>
<dbReference type="InterPro" id="IPR039537">
    <property type="entry name" value="Retrotran_Ty1/copia-like"/>
</dbReference>
<sequence>MWTESILTAVYLINRIHSAVLFGKRPYEMIYKIKPSLSHVNSFSCSCFVTVLDNNDKFAARSDKCMFIGYSFTKKGYKLYNLETKTILFSRDVKFYETVFPLKTKTIKKDLVFEENGINSLNLFDDVCDQASYNSDERYDDKRDNMNGDSDGIFKPPDYAEVSIDTSPVTNSQSDDVVDVKYDINYVISYANLSIENFVFSNNLNKIREPKTFTEVANDPSGDVERFKARLVAKGFGQKEGPIPDQSKKKKDKEITETDYALNNITLYQKIVGKLIYITMTMPDIAYAIHCLSQFMHAIH</sequence>
<dbReference type="PANTHER" id="PTHR42648">
    <property type="entry name" value="TRANSPOSASE, PUTATIVE-RELATED"/>
    <property type="match status" value="1"/>
</dbReference>
<dbReference type="InterPro" id="IPR057670">
    <property type="entry name" value="SH3_retrovirus"/>
</dbReference>
<proteinExistence type="predicted"/>
<dbReference type="Pfam" id="PF25597">
    <property type="entry name" value="SH3_retrovirus"/>
    <property type="match status" value="1"/>
</dbReference>
<evidence type="ECO:0000313" key="2">
    <source>
        <dbReference type="EMBL" id="GFB19585.1"/>
    </source>
</evidence>
<comment type="caution">
    <text evidence="2">The sequence shown here is derived from an EMBL/GenBank/DDBJ whole genome shotgun (WGS) entry which is preliminary data.</text>
</comment>
<feature type="non-terminal residue" evidence="2">
    <location>
        <position position="300"/>
    </location>
</feature>
<protein>
    <submittedName>
        <fullName evidence="2">Ribonuclease H-like domain-containing protein</fullName>
    </submittedName>
</protein>